<dbReference type="PANTHER" id="PTHR12922">
    <property type="entry name" value="UBIQUINONE BIOSYNTHESIS PROTEIN"/>
    <property type="match status" value="1"/>
</dbReference>
<dbReference type="PANTHER" id="PTHR12922:SF7">
    <property type="entry name" value="UBIQUINONE BIOSYNTHESIS PROTEIN COQ4 HOMOLOG, MITOCHONDRIAL"/>
    <property type="match status" value="1"/>
</dbReference>
<sequence>MFNLLGKCGQVQAISAISPSLEGGSGAASVSRQPSAATLRRVQPVRALRAFRGLVADKDDTRQVFEIMNALSGRSPDWGYRRMMDTPAGGKQAYERLELSDLLQDRQWLAQFKPGTVGAAYCAFIDPQNFTAYGLAEDSRKVADTEIEAAHPRAWYARRLRDVHDIWHVLTGYHSDALGEACVVAFSLPQTRSAGFGLIAGGIAVQFMRARTGYPCARAVLQAWLNGRRAAWLPGEDYEKLLAEPLDEARLRLKIAPPTLYDQVPPSVRNAYQGGKG</sequence>
<proteinExistence type="predicted"/>
<reference evidence="1 2" key="1">
    <citation type="submission" date="2021-07" db="EMBL/GenBank/DDBJ databases">
        <title>Isolation and characterization of bacteria from a gold mining with a capacity of golden bioaccumulation.</title>
        <authorList>
            <person name="Yang X.J."/>
        </authorList>
    </citation>
    <scope>NUCLEOTIDE SEQUENCE [LARGE SCALE GENOMIC DNA]</scope>
    <source>
        <strain evidence="1 2">Au29</strain>
    </source>
</reference>
<evidence type="ECO:0000313" key="1">
    <source>
        <dbReference type="EMBL" id="QYC09147.1"/>
    </source>
</evidence>
<dbReference type="InterPro" id="IPR007715">
    <property type="entry name" value="Coq4"/>
</dbReference>
<dbReference type="EMBL" id="CP080034">
    <property type="protein sequence ID" value="QYC09147.1"/>
    <property type="molecule type" value="Genomic_DNA"/>
</dbReference>
<accession>A0ABX8TDW2</accession>
<evidence type="ECO:0000313" key="2">
    <source>
        <dbReference type="Proteomes" id="UP000824334"/>
    </source>
</evidence>
<dbReference type="Pfam" id="PF05019">
    <property type="entry name" value="Coq4"/>
    <property type="match status" value="1"/>
</dbReference>
<keyword evidence="2" id="KW-1185">Reference proteome</keyword>
<organism evidence="1 2">
    <name type="scientific">Brevundimonas nasdae</name>
    <dbReference type="NCBI Taxonomy" id="172043"/>
    <lineage>
        <taxon>Bacteria</taxon>
        <taxon>Pseudomonadati</taxon>
        <taxon>Pseudomonadota</taxon>
        <taxon>Alphaproteobacteria</taxon>
        <taxon>Caulobacterales</taxon>
        <taxon>Caulobacteraceae</taxon>
        <taxon>Brevundimonas</taxon>
    </lineage>
</organism>
<keyword evidence="1" id="KW-0830">Ubiquinone</keyword>
<name>A0ABX8TDW2_9CAUL</name>
<protein>
    <submittedName>
        <fullName evidence="1">Ubiquinone biosynthesis protein COQ4</fullName>
    </submittedName>
</protein>
<dbReference type="Proteomes" id="UP000824334">
    <property type="component" value="Chromosome"/>
</dbReference>
<gene>
    <name evidence="1" type="ORF">KWG56_10950</name>
</gene>